<sequence>MNVYAKEFKRSNLINSLNDKITGWDIKIVSSDYNFIIRNDVEFIRTCISAFSEIPLSNDSNDINFNNIFSGRIFEDGQKKLKELIENGSYFPFNVKVIMENYWIKIKSNKDILNFENYDKNIYYSPDYITKTKGGNFYVICYNGNCSYHVDFQIVPQILSEESNKKIKELEDIIEELKKDSWVNLEENDI</sequence>
<protein>
    <submittedName>
        <fullName evidence="1">Uncharacterized protein</fullName>
    </submittedName>
</protein>
<proteinExistence type="predicted"/>
<dbReference type="AlphaFoldDB" id="A0A6C0LJB6"/>
<reference evidence="1" key="1">
    <citation type="journal article" date="2020" name="Nature">
        <title>Giant virus diversity and host interactions through global metagenomics.</title>
        <authorList>
            <person name="Schulz F."/>
            <person name="Roux S."/>
            <person name="Paez-Espino D."/>
            <person name="Jungbluth S."/>
            <person name="Walsh D.A."/>
            <person name="Denef V.J."/>
            <person name="McMahon K.D."/>
            <person name="Konstantinidis K.T."/>
            <person name="Eloe-Fadrosh E.A."/>
            <person name="Kyrpides N.C."/>
            <person name="Woyke T."/>
        </authorList>
    </citation>
    <scope>NUCLEOTIDE SEQUENCE</scope>
    <source>
        <strain evidence="1">GVMAG-M-3300027833-19</strain>
    </source>
</reference>
<accession>A0A6C0LJB6</accession>
<organism evidence="1">
    <name type="scientific">viral metagenome</name>
    <dbReference type="NCBI Taxonomy" id="1070528"/>
    <lineage>
        <taxon>unclassified sequences</taxon>
        <taxon>metagenomes</taxon>
        <taxon>organismal metagenomes</taxon>
    </lineage>
</organism>
<name>A0A6C0LJB6_9ZZZZ</name>
<evidence type="ECO:0000313" key="1">
    <source>
        <dbReference type="EMBL" id="QHU30633.1"/>
    </source>
</evidence>
<dbReference type="EMBL" id="MN740510">
    <property type="protein sequence ID" value="QHU30633.1"/>
    <property type="molecule type" value="Genomic_DNA"/>
</dbReference>